<dbReference type="SUPFAM" id="SSF56112">
    <property type="entry name" value="Protein kinase-like (PK-like)"/>
    <property type="match status" value="1"/>
</dbReference>
<feature type="compositionally biased region" description="Low complexity" evidence="6">
    <location>
        <begin position="198"/>
        <end position="213"/>
    </location>
</feature>
<evidence type="ECO:0000256" key="2">
    <source>
        <dbReference type="ARBA" id="ARBA00022679"/>
    </source>
</evidence>
<keyword evidence="3" id="KW-0547">Nucleotide-binding</keyword>
<dbReference type="STRING" id="946362.F2U5L0"/>
<dbReference type="KEGG" id="sre:PTSG_03858"/>
<evidence type="ECO:0000256" key="4">
    <source>
        <dbReference type="ARBA" id="ARBA00022777"/>
    </source>
</evidence>
<dbReference type="GO" id="GO:0005634">
    <property type="term" value="C:nucleus"/>
    <property type="evidence" value="ECO:0007669"/>
    <property type="project" value="TreeGrafter"/>
</dbReference>
<dbReference type="PANTHER" id="PTHR46485">
    <property type="entry name" value="LIM DOMAIN KINASE 1"/>
    <property type="match status" value="1"/>
</dbReference>
<dbReference type="InterPro" id="IPR011993">
    <property type="entry name" value="PH-like_dom_sf"/>
</dbReference>
<evidence type="ECO:0000313" key="10">
    <source>
        <dbReference type="Proteomes" id="UP000007799"/>
    </source>
</evidence>
<evidence type="ECO:0000313" key="9">
    <source>
        <dbReference type="EMBL" id="EGD83226.1"/>
    </source>
</evidence>
<keyword evidence="4 9" id="KW-0418">Kinase</keyword>
<feature type="compositionally biased region" description="Basic and acidic residues" evidence="6">
    <location>
        <begin position="251"/>
        <end position="273"/>
    </location>
</feature>
<dbReference type="GeneID" id="16076170"/>
<feature type="compositionally biased region" description="Basic and acidic residues" evidence="6">
    <location>
        <begin position="127"/>
        <end position="136"/>
    </location>
</feature>
<dbReference type="GO" id="GO:0005524">
    <property type="term" value="F:ATP binding"/>
    <property type="evidence" value="ECO:0007669"/>
    <property type="project" value="UniProtKB-KW"/>
</dbReference>
<keyword evidence="2" id="KW-0808">Transferase</keyword>
<dbReference type="EMBL" id="GL832962">
    <property type="protein sequence ID" value="EGD83226.1"/>
    <property type="molecule type" value="Genomic_DNA"/>
</dbReference>
<sequence length="684" mass="74685">MEVEGDVNISKPLPKGASGDGFQVLKEGFLLKTKRLKTITSVKQRWFVLKRNRDTGECILEYYDGKVLRGSVNLKNSQTIPRPGSAHFEIRTPGRTYYLAAEHANVYQAISWVQVLQRLTPGRKPRPQREKHDVDHTPTNARDCGDGDGDGARGRQVVYYQMGDELIPLSMNPKTNRVRQTAKRRIASLKTVFESPASTTTTSSSSSSSSSSTVRGGGMRRSHRKSSRLVPIREAPAPPVLAGTEEEAEGEEGHGDATRGGDGDGDGSRGHDDTGDDDDGEATTAAANDDDDVDVTGDGGGGGAVDREQLLRRLQRSVLRHSWPIIEDIDDDDAQHAYAHAGGAVQLSPAADAHGGAHGSSDDGGVGSVAAGGGVGSDDGAVHDRYQQQYQHQQQQQRKRVCLFRLTDLEWKEQLGEGFFGRAVHKRTGQAVVVKELKESDNTARAAFVAEMSLLKSLHHHNVLHFMGIFCKDDKLHLLTEFVGGGSLDRIIQNKTGSHTDFPWRRRLEIALDIAAGMTYLHSVKVIHRDLKSENCLIRHDGSAVVADFGLARVMEGEVLSSAHTPTHTSGLRRRTMAMATPLDAGAMRPRSMTVVGTPYFMAPELLLGMDYNESVDVFSFGILLCELIGRIEADPDIMPRTNAFGVDEAAFRRKWGDECPPRLLTIAFTCAHTKAKLEEQPSS</sequence>
<dbReference type="SMART" id="SM00220">
    <property type="entry name" value="S_TKc"/>
    <property type="match status" value="1"/>
</dbReference>
<dbReference type="SMART" id="SM00233">
    <property type="entry name" value="PH"/>
    <property type="match status" value="1"/>
</dbReference>
<dbReference type="eggNOG" id="KOG1187">
    <property type="taxonomic scope" value="Eukaryota"/>
</dbReference>
<evidence type="ECO:0000259" key="7">
    <source>
        <dbReference type="PROSITE" id="PS50003"/>
    </source>
</evidence>
<dbReference type="RefSeq" id="XP_004995590.1">
    <property type="nucleotide sequence ID" value="XM_004995533.1"/>
</dbReference>
<feature type="compositionally biased region" description="Basic residues" evidence="6">
    <location>
        <begin position="218"/>
        <end position="227"/>
    </location>
</feature>
<evidence type="ECO:0000256" key="6">
    <source>
        <dbReference type="SAM" id="MobiDB-lite"/>
    </source>
</evidence>
<feature type="domain" description="PH" evidence="7">
    <location>
        <begin position="23"/>
        <end position="121"/>
    </location>
</feature>
<gene>
    <name evidence="9" type="ORF">PTSG_03858</name>
</gene>
<evidence type="ECO:0000256" key="1">
    <source>
        <dbReference type="ARBA" id="ARBA00022527"/>
    </source>
</evidence>
<dbReference type="GO" id="GO:0005737">
    <property type="term" value="C:cytoplasm"/>
    <property type="evidence" value="ECO:0007669"/>
    <property type="project" value="TreeGrafter"/>
</dbReference>
<dbReference type="Gene3D" id="1.10.510.10">
    <property type="entry name" value="Transferase(Phosphotransferase) domain 1"/>
    <property type="match status" value="1"/>
</dbReference>
<dbReference type="PROSITE" id="PS00108">
    <property type="entry name" value="PROTEIN_KINASE_ST"/>
    <property type="match status" value="1"/>
</dbReference>
<dbReference type="Pfam" id="PF00169">
    <property type="entry name" value="PH"/>
    <property type="match status" value="1"/>
</dbReference>
<keyword evidence="10" id="KW-1185">Reference proteome</keyword>
<reference evidence="9" key="1">
    <citation type="submission" date="2009-08" db="EMBL/GenBank/DDBJ databases">
        <title>Annotation of Salpingoeca rosetta.</title>
        <authorList>
            <consortium name="The Broad Institute Genome Sequencing Platform"/>
            <person name="Russ C."/>
            <person name="Cuomo C."/>
            <person name="Burger G."/>
            <person name="Gray M.W."/>
            <person name="Holland P.W.H."/>
            <person name="King N."/>
            <person name="Lang F.B.F."/>
            <person name="Roger A.J."/>
            <person name="Ruiz-Trillo I."/>
            <person name="Young S.K."/>
            <person name="Zeng Q."/>
            <person name="Gargeya S."/>
            <person name="Alvarado L."/>
            <person name="Berlin A."/>
            <person name="Chapman S.B."/>
            <person name="Chen Z."/>
            <person name="Freedman E."/>
            <person name="Gellesch M."/>
            <person name="Goldberg J."/>
            <person name="Griggs A."/>
            <person name="Gujja S."/>
            <person name="Heilman E."/>
            <person name="Heiman D."/>
            <person name="Howarth C."/>
            <person name="Mehta T."/>
            <person name="Neiman D."/>
            <person name="Pearson M."/>
            <person name="Roberts A."/>
            <person name="Saif S."/>
            <person name="Shea T."/>
            <person name="Shenoy N."/>
            <person name="Sisk P."/>
            <person name="Stolte C."/>
            <person name="Sykes S."/>
            <person name="White J."/>
            <person name="Yandava C."/>
            <person name="Haas B."/>
            <person name="Nusbaum C."/>
            <person name="Birren B."/>
        </authorList>
    </citation>
    <scope>NUCLEOTIDE SEQUENCE [LARGE SCALE GENOMIC DNA]</scope>
    <source>
        <strain evidence="9">ATCC 50818</strain>
    </source>
</reference>
<dbReference type="Proteomes" id="UP000007799">
    <property type="component" value="Unassembled WGS sequence"/>
</dbReference>
<dbReference type="InterPro" id="IPR001849">
    <property type="entry name" value="PH_domain"/>
</dbReference>
<dbReference type="PROSITE" id="PS50011">
    <property type="entry name" value="PROTEIN_KINASE_DOM"/>
    <property type="match status" value="1"/>
</dbReference>
<dbReference type="OrthoDB" id="20134at2759"/>
<dbReference type="GO" id="GO:0004674">
    <property type="term" value="F:protein serine/threonine kinase activity"/>
    <property type="evidence" value="ECO:0007669"/>
    <property type="project" value="UniProtKB-KW"/>
</dbReference>
<dbReference type="InterPro" id="IPR011009">
    <property type="entry name" value="Kinase-like_dom_sf"/>
</dbReference>
<dbReference type="PANTHER" id="PTHR46485:SF5">
    <property type="entry name" value="CENTER DIVIDER, ISOFORM A"/>
    <property type="match status" value="1"/>
</dbReference>
<dbReference type="InterPro" id="IPR000719">
    <property type="entry name" value="Prot_kinase_dom"/>
</dbReference>
<evidence type="ECO:0000256" key="5">
    <source>
        <dbReference type="ARBA" id="ARBA00022840"/>
    </source>
</evidence>
<protein>
    <submittedName>
        <fullName evidence="9">TKL/LISK/LIMK protein kinase</fullName>
    </submittedName>
</protein>
<feature type="compositionally biased region" description="Gly residues" evidence="6">
    <location>
        <begin position="356"/>
        <end position="377"/>
    </location>
</feature>
<organism evidence="10">
    <name type="scientific">Salpingoeca rosetta (strain ATCC 50818 / BSB-021)</name>
    <dbReference type="NCBI Taxonomy" id="946362"/>
    <lineage>
        <taxon>Eukaryota</taxon>
        <taxon>Choanoflagellata</taxon>
        <taxon>Craspedida</taxon>
        <taxon>Salpingoecidae</taxon>
        <taxon>Salpingoeca</taxon>
    </lineage>
</organism>
<dbReference type="AlphaFoldDB" id="F2U5L0"/>
<dbReference type="Pfam" id="PF00069">
    <property type="entry name" value="Pkinase"/>
    <property type="match status" value="1"/>
</dbReference>
<keyword evidence="5" id="KW-0067">ATP-binding</keyword>
<feature type="domain" description="Protein kinase" evidence="8">
    <location>
        <begin position="409"/>
        <end position="684"/>
    </location>
</feature>
<dbReference type="SUPFAM" id="SSF50729">
    <property type="entry name" value="PH domain-like"/>
    <property type="match status" value="1"/>
</dbReference>
<accession>F2U5L0</accession>
<feature type="region of interest" description="Disordered" evidence="6">
    <location>
        <begin position="193"/>
        <end position="306"/>
    </location>
</feature>
<feature type="region of interest" description="Disordered" evidence="6">
    <location>
        <begin position="121"/>
        <end position="153"/>
    </location>
</feature>
<feature type="region of interest" description="Disordered" evidence="6">
    <location>
        <begin position="349"/>
        <end position="381"/>
    </location>
</feature>
<dbReference type="InParanoid" id="F2U5L0"/>
<name>F2U5L0_SALR5</name>
<evidence type="ECO:0000259" key="8">
    <source>
        <dbReference type="PROSITE" id="PS50011"/>
    </source>
</evidence>
<dbReference type="GO" id="GO:0030036">
    <property type="term" value="P:actin cytoskeleton organization"/>
    <property type="evidence" value="ECO:0007669"/>
    <property type="project" value="TreeGrafter"/>
</dbReference>
<dbReference type="PROSITE" id="PS50003">
    <property type="entry name" value="PH_DOMAIN"/>
    <property type="match status" value="1"/>
</dbReference>
<dbReference type="InterPro" id="IPR008271">
    <property type="entry name" value="Ser/Thr_kinase_AS"/>
</dbReference>
<proteinExistence type="predicted"/>
<dbReference type="InterPro" id="IPR050940">
    <property type="entry name" value="Actin_reg-Ser/Thr_kinase"/>
</dbReference>
<dbReference type="Gene3D" id="3.30.200.20">
    <property type="entry name" value="Phosphorylase Kinase, domain 1"/>
    <property type="match status" value="1"/>
</dbReference>
<dbReference type="Gene3D" id="2.30.29.30">
    <property type="entry name" value="Pleckstrin-homology domain (PH domain)/Phosphotyrosine-binding domain (PTB)"/>
    <property type="match status" value="1"/>
</dbReference>
<keyword evidence="1" id="KW-0723">Serine/threonine-protein kinase</keyword>
<evidence type="ECO:0000256" key="3">
    <source>
        <dbReference type="ARBA" id="ARBA00022741"/>
    </source>
</evidence>